<evidence type="ECO:0000256" key="2">
    <source>
        <dbReference type="ARBA" id="ARBA00010350"/>
    </source>
</evidence>
<comment type="subcellular location">
    <subcellularLocation>
        <location evidence="1">Membrane</location>
        <topology evidence="1">Multi-pass membrane protein</topology>
    </subcellularLocation>
</comment>
<dbReference type="EMBL" id="AP027059">
    <property type="protein sequence ID" value="BDU50524.1"/>
    <property type="molecule type" value="Genomic_DNA"/>
</dbReference>
<evidence type="ECO:0000313" key="8">
    <source>
        <dbReference type="Proteomes" id="UP001321582"/>
    </source>
</evidence>
<keyword evidence="3 6" id="KW-0812">Transmembrane</keyword>
<feature type="transmembrane region" description="Helical" evidence="6">
    <location>
        <begin position="54"/>
        <end position="73"/>
    </location>
</feature>
<dbReference type="CDD" id="cd10432">
    <property type="entry name" value="BI-1-like_bacterial"/>
    <property type="match status" value="1"/>
</dbReference>
<feature type="transmembrane region" description="Helical" evidence="6">
    <location>
        <begin position="85"/>
        <end position="103"/>
    </location>
</feature>
<reference evidence="7 8" key="1">
    <citation type="submission" date="2022-11" db="EMBL/GenBank/DDBJ databases">
        <title>Haliovirga abyssi gen. nov., sp. nov., a mesophilic fermentative bacterium isolated from the Iheya North hydrothermal field and the proposal of Haliovirgaceae fam. nov.</title>
        <authorList>
            <person name="Miyazaki U."/>
            <person name="Tame A."/>
            <person name="Miyazaki J."/>
            <person name="Takai K."/>
            <person name="Sawayama S."/>
            <person name="Kitajima M."/>
            <person name="Okamoto A."/>
            <person name="Nakagawa S."/>
        </authorList>
    </citation>
    <scope>NUCLEOTIDE SEQUENCE [LARGE SCALE GENOMIC DNA]</scope>
    <source>
        <strain evidence="7 8">IC12</strain>
    </source>
</reference>
<comment type="similarity">
    <text evidence="2 6">Belongs to the BI1 family.</text>
</comment>
<evidence type="ECO:0000313" key="7">
    <source>
        <dbReference type="EMBL" id="BDU50524.1"/>
    </source>
</evidence>
<feature type="transmembrane region" description="Helical" evidence="6">
    <location>
        <begin position="109"/>
        <end position="128"/>
    </location>
</feature>
<evidence type="ECO:0000256" key="1">
    <source>
        <dbReference type="ARBA" id="ARBA00004141"/>
    </source>
</evidence>
<feature type="transmembrane region" description="Helical" evidence="6">
    <location>
        <begin position="203"/>
        <end position="226"/>
    </location>
</feature>
<dbReference type="GO" id="GO:0005886">
    <property type="term" value="C:plasma membrane"/>
    <property type="evidence" value="ECO:0007669"/>
    <property type="project" value="TreeGrafter"/>
</dbReference>
<evidence type="ECO:0000256" key="5">
    <source>
        <dbReference type="ARBA" id="ARBA00023136"/>
    </source>
</evidence>
<keyword evidence="8" id="KW-1185">Reference proteome</keyword>
<dbReference type="Pfam" id="PF01027">
    <property type="entry name" value="Bax1-I"/>
    <property type="match status" value="1"/>
</dbReference>
<dbReference type="PANTHER" id="PTHR23291">
    <property type="entry name" value="BAX INHIBITOR-RELATED"/>
    <property type="match status" value="1"/>
</dbReference>
<dbReference type="InterPro" id="IPR006214">
    <property type="entry name" value="Bax_inhibitor_1-related"/>
</dbReference>
<protein>
    <submittedName>
        <fullName evidence="7">Membrane protein</fullName>
    </submittedName>
</protein>
<evidence type="ECO:0000256" key="4">
    <source>
        <dbReference type="ARBA" id="ARBA00022989"/>
    </source>
</evidence>
<organism evidence="7 8">
    <name type="scientific">Haliovirga abyssi</name>
    <dbReference type="NCBI Taxonomy" id="2996794"/>
    <lineage>
        <taxon>Bacteria</taxon>
        <taxon>Fusobacteriati</taxon>
        <taxon>Fusobacteriota</taxon>
        <taxon>Fusobacteriia</taxon>
        <taxon>Fusobacteriales</taxon>
        <taxon>Haliovirgaceae</taxon>
        <taxon>Haliovirga</taxon>
    </lineage>
</organism>
<sequence>MFKVNQNYSYMDETVVSKLVSRIFSWMFMALLVTAGTAYAVMTSPSLTSIVMSSYIVIIVLEFAVVMGLSFLINKVSATTAKGLFFLYAVLNGFTFSIFVMFFTPASVIFSLALTTIIFGVMAAYGYFTKEDLTKFGPMLYAGIIILIITSVVNIFLHLSMLYWIISYMGVIIFTALIGFDVNRIKYMVIEMANGDEQALEKASIFGALQLYLDFINLFIYILRIFGNSRD</sequence>
<dbReference type="RefSeq" id="WP_307903391.1">
    <property type="nucleotide sequence ID" value="NZ_AP027059.1"/>
</dbReference>
<dbReference type="KEGG" id="haby:HLVA_10930"/>
<evidence type="ECO:0000256" key="6">
    <source>
        <dbReference type="RuleBase" id="RU004379"/>
    </source>
</evidence>
<feature type="transmembrane region" description="Helical" evidence="6">
    <location>
        <begin position="163"/>
        <end position="182"/>
    </location>
</feature>
<keyword evidence="5 6" id="KW-0472">Membrane</keyword>
<proteinExistence type="inferred from homology"/>
<evidence type="ECO:0000256" key="3">
    <source>
        <dbReference type="ARBA" id="ARBA00022692"/>
    </source>
</evidence>
<name>A0AAU9D3G4_9FUSO</name>
<gene>
    <name evidence="7" type="ORF">HLVA_10930</name>
</gene>
<dbReference type="PANTHER" id="PTHR23291:SF50">
    <property type="entry name" value="PROTEIN LIFEGUARD 4"/>
    <property type="match status" value="1"/>
</dbReference>
<feature type="transmembrane region" description="Helical" evidence="6">
    <location>
        <begin position="140"/>
        <end position="157"/>
    </location>
</feature>
<keyword evidence="4 6" id="KW-1133">Transmembrane helix</keyword>
<feature type="transmembrane region" description="Helical" evidence="6">
    <location>
        <begin position="20"/>
        <end position="42"/>
    </location>
</feature>
<accession>A0AAU9D3G4</accession>
<dbReference type="Proteomes" id="UP001321582">
    <property type="component" value="Chromosome"/>
</dbReference>
<dbReference type="AlphaFoldDB" id="A0AAU9D3G4"/>